<protein>
    <submittedName>
        <fullName evidence="2">Putative transporter</fullName>
    </submittedName>
</protein>
<evidence type="ECO:0000313" key="2">
    <source>
        <dbReference type="EMBL" id="ELQ74609.1"/>
    </source>
</evidence>
<keyword evidence="3" id="KW-1185">Reference proteome</keyword>
<feature type="transmembrane region" description="Helical" evidence="1">
    <location>
        <begin position="125"/>
        <end position="146"/>
    </location>
</feature>
<dbReference type="VEuPathDB" id="MicrosporidiaDB:THOM_2523"/>
<dbReference type="EMBL" id="JH994035">
    <property type="protein sequence ID" value="ELQ74609.1"/>
    <property type="molecule type" value="Genomic_DNA"/>
</dbReference>
<evidence type="ECO:0000313" key="3">
    <source>
        <dbReference type="Proteomes" id="UP000011185"/>
    </source>
</evidence>
<reference evidence="2 3" key="1">
    <citation type="journal article" date="2012" name="PLoS Pathog.">
        <title>The genome of the obligate intracellular parasite Trachipleistophora hominis: new insights into microsporidian genome dynamics and reductive evolution.</title>
        <authorList>
            <person name="Heinz E."/>
            <person name="Williams T.A."/>
            <person name="Nakjang S."/>
            <person name="Noel C.J."/>
            <person name="Swan D.C."/>
            <person name="Goldberg A.V."/>
            <person name="Harris S.R."/>
            <person name="Weinmaier T."/>
            <person name="Markert S."/>
            <person name="Becher D."/>
            <person name="Bernhardt J."/>
            <person name="Dagan T."/>
            <person name="Hacker C."/>
            <person name="Lucocq J.M."/>
            <person name="Schweder T."/>
            <person name="Rattei T."/>
            <person name="Hall N."/>
            <person name="Hirt R.P."/>
            <person name="Embley T.M."/>
        </authorList>
    </citation>
    <scope>NUCLEOTIDE SEQUENCE [LARGE SCALE GENOMIC DNA]</scope>
</reference>
<feature type="transmembrane region" description="Helical" evidence="1">
    <location>
        <begin position="167"/>
        <end position="186"/>
    </location>
</feature>
<name>L7JT54_TRAHO</name>
<dbReference type="AlphaFoldDB" id="L7JT54"/>
<sequence>MQSVKIERDFIFLIIIVLQCCLTMLVRSFFTKQTEVMLFEEYLMSLENPLTGIPKIVLVAIIIYFYLVKIRQDCQNFFVSLQENMLITVAMVIWFLLYATLLMFPVRSTYIAISYLCFRQNLLLFFEKLLLDTFLDVFLFVYLLFYKINGGKSIERIIRARNMRMSFYIQFLLAGVALLMTATHYYSEFDSSVALPVLYFMNSTLLLVCDVTNSVVFSYFLFVSGKMMATLLYPALIF</sequence>
<gene>
    <name evidence="2" type="ORF">THOM_2523</name>
</gene>
<keyword evidence="1" id="KW-1133">Transmembrane helix</keyword>
<proteinExistence type="predicted"/>
<organism evidence="2 3">
    <name type="scientific">Trachipleistophora hominis</name>
    <name type="common">Microsporidian parasite</name>
    <dbReference type="NCBI Taxonomy" id="72359"/>
    <lineage>
        <taxon>Eukaryota</taxon>
        <taxon>Fungi</taxon>
        <taxon>Fungi incertae sedis</taxon>
        <taxon>Microsporidia</taxon>
        <taxon>Pleistophoridae</taxon>
        <taxon>Trachipleistophora</taxon>
    </lineage>
</organism>
<keyword evidence="1" id="KW-0472">Membrane</keyword>
<evidence type="ECO:0000256" key="1">
    <source>
        <dbReference type="SAM" id="Phobius"/>
    </source>
</evidence>
<feature type="transmembrane region" description="Helical" evidence="1">
    <location>
        <begin position="89"/>
        <end position="113"/>
    </location>
</feature>
<feature type="transmembrane region" description="Helical" evidence="1">
    <location>
        <begin position="50"/>
        <end position="68"/>
    </location>
</feature>
<dbReference type="OMA" id="RSTYIAI"/>
<dbReference type="Proteomes" id="UP000011185">
    <property type="component" value="Unassembled WGS sequence"/>
</dbReference>
<accession>L7JT54</accession>
<keyword evidence="1" id="KW-0812">Transmembrane</keyword>
<dbReference type="OrthoDB" id="10490092at2759"/>
<feature type="transmembrane region" description="Helical" evidence="1">
    <location>
        <begin position="198"/>
        <end position="222"/>
    </location>
</feature>
<feature type="transmembrane region" description="Helical" evidence="1">
    <location>
        <begin position="12"/>
        <end position="30"/>
    </location>
</feature>
<dbReference type="InParanoid" id="L7JT54"/>
<dbReference type="HOGENOM" id="CLU_1166548_0_0_1"/>